<dbReference type="AlphaFoldDB" id="A0A081B754"/>
<evidence type="ECO:0000256" key="2">
    <source>
        <dbReference type="SAM" id="Phobius"/>
    </source>
</evidence>
<dbReference type="SUPFAM" id="SSF110997">
    <property type="entry name" value="Sporulation related repeat"/>
    <property type="match status" value="1"/>
</dbReference>
<feature type="region of interest" description="Disordered" evidence="1">
    <location>
        <begin position="115"/>
        <end position="186"/>
    </location>
</feature>
<feature type="compositionally biased region" description="Low complexity" evidence="1">
    <location>
        <begin position="164"/>
        <end position="177"/>
    </location>
</feature>
<dbReference type="PROSITE" id="PS51724">
    <property type="entry name" value="SPOR"/>
    <property type="match status" value="1"/>
</dbReference>
<feature type="transmembrane region" description="Helical" evidence="2">
    <location>
        <begin position="87"/>
        <end position="109"/>
    </location>
</feature>
<dbReference type="InterPro" id="IPR036680">
    <property type="entry name" value="SPOR-like_sf"/>
</dbReference>
<feature type="region of interest" description="Disordered" evidence="1">
    <location>
        <begin position="1"/>
        <end position="79"/>
    </location>
</feature>
<gene>
    <name evidence="4" type="ORF">M2A_0371</name>
</gene>
<evidence type="ECO:0000256" key="1">
    <source>
        <dbReference type="SAM" id="MobiDB-lite"/>
    </source>
</evidence>
<keyword evidence="2" id="KW-1133">Transmembrane helix</keyword>
<protein>
    <submittedName>
        <fullName evidence="4">Sporulation domain-containing protein</fullName>
    </submittedName>
</protein>
<dbReference type="eggNOG" id="COG3115">
    <property type="taxonomic scope" value="Bacteria"/>
</dbReference>
<dbReference type="EMBL" id="BBIO01000001">
    <property type="protein sequence ID" value="GAK43872.1"/>
    <property type="molecule type" value="Genomic_DNA"/>
</dbReference>
<dbReference type="Proteomes" id="UP000028702">
    <property type="component" value="Unassembled WGS sequence"/>
</dbReference>
<proteinExistence type="predicted"/>
<dbReference type="Pfam" id="PF05036">
    <property type="entry name" value="SPOR"/>
    <property type="match status" value="1"/>
</dbReference>
<dbReference type="RefSeq" id="WP_045442106.1">
    <property type="nucleotide sequence ID" value="NZ_BBIO01000001.1"/>
</dbReference>
<dbReference type="InterPro" id="IPR007730">
    <property type="entry name" value="SPOR-like_dom"/>
</dbReference>
<evidence type="ECO:0000313" key="4">
    <source>
        <dbReference type="EMBL" id="GAK43872.1"/>
    </source>
</evidence>
<dbReference type="GO" id="GO:0042834">
    <property type="term" value="F:peptidoglycan binding"/>
    <property type="evidence" value="ECO:0007669"/>
    <property type="project" value="InterPro"/>
</dbReference>
<feature type="compositionally biased region" description="Low complexity" evidence="1">
    <location>
        <begin position="208"/>
        <end position="235"/>
    </location>
</feature>
<name>A0A081B754_9HYPH</name>
<dbReference type="Gene3D" id="3.30.70.1070">
    <property type="entry name" value="Sporulation related repeat"/>
    <property type="match status" value="1"/>
</dbReference>
<keyword evidence="2" id="KW-0472">Membrane</keyword>
<feature type="region of interest" description="Disordered" evidence="1">
    <location>
        <begin position="202"/>
        <end position="238"/>
    </location>
</feature>
<evidence type="ECO:0000259" key="3">
    <source>
        <dbReference type="PROSITE" id="PS51724"/>
    </source>
</evidence>
<organism evidence="4 5">
    <name type="scientific">Tepidicaulis marinus</name>
    <dbReference type="NCBI Taxonomy" id="1333998"/>
    <lineage>
        <taxon>Bacteria</taxon>
        <taxon>Pseudomonadati</taxon>
        <taxon>Pseudomonadota</taxon>
        <taxon>Alphaproteobacteria</taxon>
        <taxon>Hyphomicrobiales</taxon>
        <taxon>Parvibaculaceae</taxon>
        <taxon>Tepidicaulis</taxon>
    </lineage>
</organism>
<evidence type="ECO:0000313" key="5">
    <source>
        <dbReference type="Proteomes" id="UP000028702"/>
    </source>
</evidence>
<dbReference type="STRING" id="1333998.M2A_0371"/>
<keyword evidence="2" id="KW-0812">Transmembrane</keyword>
<sequence>MTKKPASLTSELLAKKGEALPSSIDPQARASSPEELSGAGAGEEPAHASPSSVLLAEGGKEAPVRPEPDVVMEPDDEPAKREVTRRFIFGALVAGAVLVIAGIAMSLFANRESLAPSGGETTAETAAPESGAEEAATAEEPGETSGQLVMDEGRGTAPVEEETGAAAETAGSAEPAGDLAGEPAPVEITPITPEALDLAEQGPELPSAPEEPAAEAETAPAPETATAEEAAPAAPDSKIAQSGQYLIQLLSVKDEAGARGAWAKLQGKYPELLGGETLNLQQVDLGERGIYYRVRTGAFDSKAGANALCGKLKAAGQDCIVRRQP</sequence>
<feature type="compositionally biased region" description="Basic and acidic residues" evidence="1">
    <location>
        <begin position="58"/>
        <end position="68"/>
    </location>
</feature>
<feature type="compositionally biased region" description="Low complexity" evidence="1">
    <location>
        <begin position="115"/>
        <end position="135"/>
    </location>
</feature>
<accession>A0A081B754</accession>
<keyword evidence="5" id="KW-1185">Reference proteome</keyword>
<reference evidence="4 5" key="1">
    <citation type="submission" date="2014-07" db="EMBL/GenBank/DDBJ databases">
        <title>Tepidicaulis marinum gen. nov., sp. nov., a novel marine bacterium denitrifying nitrate to nitrous oxide strictly under microaerobic conditions.</title>
        <authorList>
            <person name="Takeuchi M."/>
            <person name="Yamagishi T."/>
            <person name="Kamagata Y."/>
            <person name="Oshima K."/>
            <person name="Hattori M."/>
            <person name="Katayama T."/>
            <person name="Hanada S."/>
            <person name="Tamaki H."/>
            <person name="Marumo K."/>
            <person name="Maeda H."/>
            <person name="Nedachi M."/>
            <person name="Iwasaki W."/>
            <person name="Suwa Y."/>
            <person name="Sakata S."/>
        </authorList>
    </citation>
    <scope>NUCLEOTIDE SEQUENCE [LARGE SCALE GENOMIC DNA]</scope>
    <source>
        <strain evidence="4 5">MA2</strain>
    </source>
</reference>
<comment type="caution">
    <text evidence="4">The sequence shown here is derived from an EMBL/GenBank/DDBJ whole genome shotgun (WGS) entry which is preliminary data.</text>
</comment>
<feature type="domain" description="SPOR" evidence="3">
    <location>
        <begin position="239"/>
        <end position="324"/>
    </location>
</feature>